<dbReference type="Proteomes" id="UP001164776">
    <property type="component" value="Unassembled WGS sequence"/>
</dbReference>
<reference evidence="1 2" key="1">
    <citation type="submission" date="2022-10" db="EMBL/GenBank/DDBJ databases">
        <title>WGS assembly of Paspalum vaginatum 540-79.</title>
        <authorList>
            <person name="Sun G."/>
            <person name="Wase N."/>
            <person name="Shu S."/>
            <person name="Jenkins J."/>
            <person name="Zhou B."/>
            <person name="Torres-Rodriguez J."/>
            <person name="Chen C."/>
            <person name="Sandor L."/>
            <person name="Plott C."/>
            <person name="Yoshinga Y."/>
            <person name="Daum C."/>
            <person name="Qi P."/>
            <person name="Barry K."/>
            <person name="Lipzen A."/>
            <person name="Berry L."/>
            <person name="Pedersen C."/>
            <person name="Gottilla T."/>
            <person name="Foltz A."/>
            <person name="Yu H."/>
            <person name="O'Malley R."/>
            <person name="Zhang C."/>
            <person name="Devos K."/>
            <person name="Sigmon B."/>
            <person name="Yu B."/>
            <person name="Obata T."/>
            <person name="Schmutz J."/>
            <person name="Schnable J."/>
        </authorList>
    </citation>
    <scope>NUCLEOTIDE SEQUENCE [LARGE SCALE GENOMIC DNA]</scope>
    <source>
        <strain evidence="2">cv. 540-79</strain>
    </source>
</reference>
<dbReference type="AlphaFoldDB" id="A0A9W8CGN3"/>
<sequence>MRNEFKFTIPITATAQESLLRYLRIIWIDRSSNPVRQVLIGLTCDSVLPNFSYRSQTPVQLPRKVILQMISCSRIVPTSPSCSIQSSFHGFILYPCFYMGFFLAFPVGVVSPAPATIAFPGWEEQIPTWDFKYPTSILPQCNEVDSAFHVLHYMRNWDGTHLGNRMTQDSVTMRKEFPLNLFSFRNDPILPEPVRNLLSSASRR</sequence>
<proteinExistence type="predicted"/>
<evidence type="ECO:0000313" key="2">
    <source>
        <dbReference type="Proteomes" id="UP001164776"/>
    </source>
</evidence>
<dbReference type="EMBL" id="MU629446">
    <property type="protein sequence ID" value="KAJ1257037.1"/>
    <property type="molecule type" value="Genomic_DNA"/>
</dbReference>
<comment type="caution">
    <text evidence="1">The sequence shown here is derived from an EMBL/GenBank/DDBJ whole genome shotgun (WGS) entry which is preliminary data.</text>
</comment>
<evidence type="ECO:0000313" key="1">
    <source>
        <dbReference type="EMBL" id="KAJ1257037.1"/>
    </source>
</evidence>
<gene>
    <name evidence="1" type="ORF">BS78_K234000</name>
</gene>
<organism evidence="1 2">
    <name type="scientific">Paspalum vaginatum</name>
    <name type="common">seashore paspalum</name>
    <dbReference type="NCBI Taxonomy" id="158149"/>
    <lineage>
        <taxon>Eukaryota</taxon>
        <taxon>Viridiplantae</taxon>
        <taxon>Streptophyta</taxon>
        <taxon>Embryophyta</taxon>
        <taxon>Tracheophyta</taxon>
        <taxon>Spermatophyta</taxon>
        <taxon>Magnoliopsida</taxon>
        <taxon>Liliopsida</taxon>
        <taxon>Poales</taxon>
        <taxon>Poaceae</taxon>
        <taxon>PACMAD clade</taxon>
        <taxon>Panicoideae</taxon>
        <taxon>Andropogonodae</taxon>
        <taxon>Paspaleae</taxon>
        <taxon>Paspalinae</taxon>
        <taxon>Paspalum</taxon>
    </lineage>
</organism>
<protein>
    <submittedName>
        <fullName evidence="1">Uncharacterized protein</fullName>
    </submittedName>
</protein>
<name>A0A9W8CGN3_9POAL</name>
<keyword evidence="2" id="KW-1185">Reference proteome</keyword>
<accession>A0A9W8CGN3</accession>